<protein>
    <submittedName>
        <fullName evidence="1">Uncharacterized protein</fullName>
    </submittedName>
</protein>
<gene>
    <name evidence="1" type="ORF">OSB1V03_LOCUS20555</name>
</gene>
<name>A0A7R9LRS2_9ACAR</name>
<sequence>MSGHTMIAIHKHILTANKCYHSMRQLVAIQRRLKTFTTESEVEHRVISGGTYTQRPNVPRVGFDPHFDPKNAEQLKAQHKKSRKEMISKAMTAYLESAKQYDSFITDLNQEFETGRRHLANIMGTDAKHMTQQDIDKAIEYLMPSGLFSRRARPVMRPPTEIYPKKKTAQFDAEGKPFNSFFYTSQPNFYESSFVSHLSLNLVLI</sequence>
<keyword evidence="2" id="KW-1185">Reference proteome</keyword>
<dbReference type="EMBL" id="CAJPIZ010034420">
    <property type="protein sequence ID" value="CAG2120609.1"/>
    <property type="molecule type" value="Genomic_DNA"/>
</dbReference>
<evidence type="ECO:0000313" key="2">
    <source>
        <dbReference type="Proteomes" id="UP000759131"/>
    </source>
</evidence>
<evidence type="ECO:0000313" key="1">
    <source>
        <dbReference type="EMBL" id="CAD7645539.1"/>
    </source>
</evidence>
<dbReference type="OrthoDB" id="10254627at2759"/>
<accession>A0A7R9LRS2</accession>
<organism evidence="1">
    <name type="scientific">Medioppia subpectinata</name>
    <dbReference type="NCBI Taxonomy" id="1979941"/>
    <lineage>
        <taxon>Eukaryota</taxon>
        <taxon>Metazoa</taxon>
        <taxon>Ecdysozoa</taxon>
        <taxon>Arthropoda</taxon>
        <taxon>Chelicerata</taxon>
        <taxon>Arachnida</taxon>
        <taxon>Acari</taxon>
        <taxon>Acariformes</taxon>
        <taxon>Sarcoptiformes</taxon>
        <taxon>Oribatida</taxon>
        <taxon>Brachypylina</taxon>
        <taxon>Oppioidea</taxon>
        <taxon>Oppiidae</taxon>
        <taxon>Medioppia</taxon>
    </lineage>
</organism>
<proteinExistence type="predicted"/>
<dbReference type="AlphaFoldDB" id="A0A7R9LRS2"/>
<dbReference type="EMBL" id="OC888995">
    <property type="protein sequence ID" value="CAD7645539.1"/>
    <property type="molecule type" value="Genomic_DNA"/>
</dbReference>
<reference evidence="1" key="1">
    <citation type="submission" date="2020-11" db="EMBL/GenBank/DDBJ databases">
        <authorList>
            <person name="Tran Van P."/>
        </authorList>
    </citation>
    <scope>NUCLEOTIDE SEQUENCE</scope>
</reference>
<dbReference type="Proteomes" id="UP000759131">
    <property type="component" value="Unassembled WGS sequence"/>
</dbReference>